<evidence type="ECO:0000256" key="1">
    <source>
        <dbReference type="ARBA" id="ARBA00004123"/>
    </source>
</evidence>
<dbReference type="InParanoid" id="A0A2J7QEQ0"/>
<feature type="compositionally biased region" description="Low complexity" evidence="6">
    <location>
        <begin position="555"/>
        <end position="569"/>
    </location>
</feature>
<dbReference type="GO" id="GO:0005634">
    <property type="term" value="C:nucleus"/>
    <property type="evidence" value="ECO:0007669"/>
    <property type="project" value="UniProtKB-SubCell"/>
</dbReference>
<evidence type="ECO:0000313" key="9">
    <source>
        <dbReference type="Proteomes" id="UP000235965"/>
    </source>
</evidence>
<protein>
    <recommendedName>
        <fullName evidence="7">SLED domain-containing protein</fullName>
    </recommendedName>
</protein>
<accession>A0A2J7QEQ0</accession>
<dbReference type="InterPro" id="IPR004092">
    <property type="entry name" value="Mbt"/>
</dbReference>
<gene>
    <name evidence="8" type="ORF">B7P43_G10401</name>
</gene>
<keyword evidence="2" id="KW-0678">Repressor</keyword>
<dbReference type="Pfam" id="PF12140">
    <property type="entry name" value="SLED"/>
    <property type="match status" value="1"/>
</dbReference>
<dbReference type="PANTHER" id="PTHR12247">
    <property type="entry name" value="POLYCOMB GROUP PROTEIN"/>
    <property type="match status" value="1"/>
</dbReference>
<feature type="domain" description="SLED" evidence="7">
    <location>
        <begin position="334"/>
        <end position="448"/>
    </location>
</feature>
<keyword evidence="3" id="KW-0677">Repeat</keyword>
<keyword evidence="9" id="KW-1185">Reference proteome</keyword>
<dbReference type="InterPro" id="IPR021987">
    <property type="entry name" value="SLED"/>
</dbReference>
<feature type="region of interest" description="Disordered" evidence="6">
    <location>
        <begin position="480"/>
        <end position="499"/>
    </location>
</feature>
<dbReference type="Gene3D" id="3.90.1150.190">
    <property type="entry name" value="SLED domain"/>
    <property type="match status" value="1"/>
</dbReference>
<organism evidence="8 9">
    <name type="scientific">Cryptotermes secundus</name>
    <dbReference type="NCBI Taxonomy" id="105785"/>
    <lineage>
        <taxon>Eukaryota</taxon>
        <taxon>Metazoa</taxon>
        <taxon>Ecdysozoa</taxon>
        <taxon>Arthropoda</taxon>
        <taxon>Hexapoda</taxon>
        <taxon>Insecta</taxon>
        <taxon>Pterygota</taxon>
        <taxon>Neoptera</taxon>
        <taxon>Polyneoptera</taxon>
        <taxon>Dictyoptera</taxon>
        <taxon>Blattodea</taxon>
        <taxon>Blattoidea</taxon>
        <taxon>Termitoidae</taxon>
        <taxon>Kalotermitidae</taxon>
        <taxon>Cryptotermitinae</taxon>
        <taxon>Cryptotermes</taxon>
    </lineage>
</organism>
<dbReference type="OrthoDB" id="5917609at2759"/>
<comment type="caution">
    <text evidence="8">The sequence shown here is derived from an EMBL/GenBank/DDBJ whole genome shotgun (WGS) entry which is preliminary data.</text>
</comment>
<dbReference type="CDD" id="cd20095">
    <property type="entry name" value="MBT_SFMBT_rpt3"/>
    <property type="match status" value="1"/>
</dbReference>
<dbReference type="GO" id="GO:0042393">
    <property type="term" value="F:histone binding"/>
    <property type="evidence" value="ECO:0007669"/>
    <property type="project" value="TreeGrafter"/>
</dbReference>
<evidence type="ECO:0000256" key="5">
    <source>
        <dbReference type="PROSITE-ProRule" id="PRU00459"/>
    </source>
</evidence>
<evidence type="ECO:0000259" key="7">
    <source>
        <dbReference type="Pfam" id="PF12140"/>
    </source>
</evidence>
<comment type="subcellular location">
    <subcellularLocation>
        <location evidence="1">Nucleus</location>
    </subcellularLocation>
</comment>
<dbReference type="SMART" id="SM00561">
    <property type="entry name" value="MBT"/>
    <property type="match status" value="3"/>
</dbReference>
<dbReference type="InterPro" id="IPR013761">
    <property type="entry name" value="SAM/pointed_sf"/>
</dbReference>
<dbReference type="Gene3D" id="2.30.30.140">
    <property type="match status" value="3"/>
</dbReference>
<evidence type="ECO:0000256" key="3">
    <source>
        <dbReference type="ARBA" id="ARBA00022737"/>
    </source>
</evidence>
<name>A0A2J7QEQ0_9NEOP</name>
<sequence length="749" mass="85029">MKVEVQDKMDPHRLWVATIIENVGGRLLLRYDTPDSSSPDFWLFHSSQRLFPMGWTAEKGPPWLLQWPSHMKTHHGNEEWEAVMEMAKEDARRVPLPPGLFENDYYNIPIHKFIVGMKLEAVHPHNMVEICPASVIRVFSPYHFLIQIDSYATMESDETDSFWLCTVKHPYIFPVGWAISHELQLTHPQGWTTTKEEFDWSEYLEATKSSAAPISCFPQRESFKELGFAPSMKLEAVNPENQHQICAASIIRIIDHLLWIHLESNDSFHPNHIVNMDSHDIFPVGWCESNSYPLKPPRSYQMSVKQEQNQTAVNEKKETSVSTSLQQQQRSYWCPKIYFNHKCFSGPFLSKGKLAQLPKAVGPGPVTLVMREVLSMLISVAYKSSRVLKELQTDGKPQPGMHLEILKAKYKTNTYRASVALVTSADEVPSFCREICVKLQVCPFLFGPVSVGDKNCPENCSTLSKTRFTQYWVHGKRKVGRPKGEASNIVSRPKKKRGRRRLFPNTKLEAECEAVEGEANMETAADVEIYSLPHGLGPVAAGGNDSDASQEMADSGNSPPGSVGSVGSTSIHKYRKKKFLRSEIKTRGAILPKFAMKIKARHLTRKQWKENLEDASYVSTRSSSSVPSIIPLKIPEKTEDSVQADSLSSLVSLRTRGQQLMNDQIELDSNPLHWTQEDVYQYLIKTDDCADIAQKCKDELIDGQAFMMLNFPTVREHLYLGLKQAVRLCKHIERVKLAFYLQYITGSEP</sequence>
<evidence type="ECO:0000256" key="2">
    <source>
        <dbReference type="ARBA" id="ARBA00022491"/>
    </source>
</evidence>
<feature type="repeat" description="MBT" evidence="5">
    <location>
        <begin position="198"/>
        <end position="297"/>
    </location>
</feature>
<keyword evidence="4" id="KW-0539">Nucleus</keyword>
<dbReference type="SUPFAM" id="SSF63748">
    <property type="entry name" value="Tudor/PWWP/MBT"/>
    <property type="match status" value="3"/>
</dbReference>
<dbReference type="PROSITE" id="PS51079">
    <property type="entry name" value="MBT"/>
    <property type="match status" value="3"/>
</dbReference>
<dbReference type="AlphaFoldDB" id="A0A2J7QEQ0"/>
<dbReference type="Pfam" id="PF02820">
    <property type="entry name" value="MBT"/>
    <property type="match status" value="3"/>
</dbReference>
<proteinExistence type="predicted"/>
<dbReference type="InterPro" id="IPR050548">
    <property type="entry name" value="PcG_chromatin_remod_factors"/>
</dbReference>
<feature type="region of interest" description="Disordered" evidence="6">
    <location>
        <begin position="538"/>
        <end position="569"/>
    </location>
</feature>
<dbReference type="GO" id="GO:0045892">
    <property type="term" value="P:negative regulation of DNA-templated transcription"/>
    <property type="evidence" value="ECO:0007669"/>
    <property type="project" value="TreeGrafter"/>
</dbReference>
<evidence type="ECO:0000256" key="4">
    <source>
        <dbReference type="ARBA" id="ARBA00023242"/>
    </source>
</evidence>
<dbReference type="SUPFAM" id="SSF47769">
    <property type="entry name" value="SAM/Pointed domain"/>
    <property type="match status" value="1"/>
</dbReference>
<feature type="repeat" description="MBT" evidence="5">
    <location>
        <begin position="1"/>
        <end position="66"/>
    </location>
</feature>
<dbReference type="GO" id="GO:0003682">
    <property type="term" value="F:chromatin binding"/>
    <property type="evidence" value="ECO:0007669"/>
    <property type="project" value="TreeGrafter"/>
</dbReference>
<dbReference type="CDD" id="cd20096">
    <property type="entry name" value="MBT_SFMBT_rpt4"/>
    <property type="match status" value="1"/>
</dbReference>
<dbReference type="Proteomes" id="UP000235965">
    <property type="component" value="Unassembled WGS sequence"/>
</dbReference>
<reference evidence="8 9" key="1">
    <citation type="submission" date="2017-12" db="EMBL/GenBank/DDBJ databases">
        <title>Hemimetabolous genomes reveal molecular basis of termite eusociality.</title>
        <authorList>
            <person name="Harrison M.C."/>
            <person name="Jongepier E."/>
            <person name="Robertson H.M."/>
            <person name="Arning N."/>
            <person name="Bitard-Feildel T."/>
            <person name="Chao H."/>
            <person name="Childers C.P."/>
            <person name="Dinh H."/>
            <person name="Doddapaneni H."/>
            <person name="Dugan S."/>
            <person name="Gowin J."/>
            <person name="Greiner C."/>
            <person name="Han Y."/>
            <person name="Hu H."/>
            <person name="Hughes D.S.T."/>
            <person name="Huylmans A.-K."/>
            <person name="Kemena C."/>
            <person name="Kremer L.P.M."/>
            <person name="Lee S.L."/>
            <person name="Lopez-Ezquerra A."/>
            <person name="Mallet L."/>
            <person name="Monroy-Kuhn J.M."/>
            <person name="Moser A."/>
            <person name="Murali S.C."/>
            <person name="Muzny D.M."/>
            <person name="Otani S."/>
            <person name="Piulachs M.-D."/>
            <person name="Poelchau M."/>
            <person name="Qu J."/>
            <person name="Schaub F."/>
            <person name="Wada-Katsumata A."/>
            <person name="Worley K.C."/>
            <person name="Xie Q."/>
            <person name="Ylla G."/>
            <person name="Poulsen M."/>
            <person name="Gibbs R.A."/>
            <person name="Schal C."/>
            <person name="Richards S."/>
            <person name="Belles X."/>
            <person name="Korb J."/>
            <person name="Bornberg-Bauer E."/>
        </authorList>
    </citation>
    <scope>NUCLEOTIDE SEQUENCE [LARGE SCALE GENOMIC DNA]</scope>
    <source>
        <tissue evidence="8">Whole body</tissue>
    </source>
</reference>
<dbReference type="Gene3D" id="1.10.150.50">
    <property type="entry name" value="Transcription Factor, Ets-1"/>
    <property type="match status" value="1"/>
</dbReference>
<dbReference type="InterPro" id="IPR038348">
    <property type="entry name" value="SLED_sf"/>
</dbReference>
<evidence type="ECO:0000313" key="8">
    <source>
        <dbReference type="EMBL" id="PNF27056.1"/>
    </source>
</evidence>
<dbReference type="CDD" id="cd20094">
    <property type="entry name" value="MBT_SFMBT_rpt2"/>
    <property type="match status" value="1"/>
</dbReference>
<dbReference type="STRING" id="105785.A0A2J7QEQ0"/>
<feature type="repeat" description="MBT" evidence="5">
    <location>
        <begin position="78"/>
        <end position="188"/>
    </location>
</feature>
<dbReference type="EMBL" id="NEVH01015307">
    <property type="protein sequence ID" value="PNF27056.1"/>
    <property type="molecule type" value="Genomic_DNA"/>
</dbReference>
<dbReference type="PANTHER" id="PTHR12247:SF129">
    <property type="entry name" value="SOP-2-RELATED PROTEIN 3"/>
    <property type="match status" value="1"/>
</dbReference>
<evidence type="ECO:0000256" key="6">
    <source>
        <dbReference type="SAM" id="MobiDB-lite"/>
    </source>
</evidence>